<protein>
    <recommendedName>
        <fullName evidence="5">Protein xylosyltransferase</fullName>
    </recommendedName>
</protein>
<evidence type="ECO:0000256" key="1">
    <source>
        <dbReference type="SAM" id="Coils"/>
    </source>
</evidence>
<dbReference type="InterPro" id="IPR004988">
    <property type="entry name" value="DUF273"/>
</dbReference>
<feature type="region of interest" description="Disordered" evidence="2">
    <location>
        <begin position="62"/>
        <end position="186"/>
    </location>
</feature>
<dbReference type="Gene3D" id="3.90.550.10">
    <property type="entry name" value="Spore Coat Polysaccharide Biosynthesis Protein SpsA, Chain A"/>
    <property type="match status" value="1"/>
</dbReference>
<dbReference type="Proteomes" id="UP001189429">
    <property type="component" value="Unassembled WGS sequence"/>
</dbReference>
<feature type="compositionally biased region" description="Basic and acidic residues" evidence="2">
    <location>
        <begin position="62"/>
        <end position="73"/>
    </location>
</feature>
<sequence length="765" mass="84163">MEATGGPPLRPRQVEATPSEPKDCQRHPADASAPALDSEPGARDESFRSAVECAGVLPDIRVEEQAWPEHDAAEEPTQCAPMTHALSTSSLTSLDEPPRRRPSKFGPREARRMQARAWKPPPLDRAEETNQDVLDEDQASQAFSAPSRVQSASSRGSSASSAAGEAHQPEPLEGSPRRPRRPANDAVVTQWEALEPARRPRLHRLHTMPARAGLPARVVAIVILRPARGGAMRALLAFAAGGVGSGLVIYTVVIVRLDSCHSLTAAPATPPAPEPRAGEAALRELRELRGKVAQLELDNAALVSRAREAAAPPPAAPRGAEPEAAGAGSAAAAAAVQFQPPRPGGRISAVGLAAVADRMHARKFDVSIASQRCYAERHGYEYTVLDPADYPACKQRDFFFRKHCTVARFLETKEPDYYLFVLDGDNPMVLLERNLDPWLEEARLTDVVLYERWMNNEIMAGNYAIRNSDWGIKFADGWAAYDRVDQPKGYHSSDNGAIHLHLLRWLRISKWTLCAYMWDNLRGNSMNLDEYFQFVSCTRLLMGAPRRWKLDGQYRVTILPRGHSWSVDGGTVNGKVSSVGPVSHHGQKTKDNYLKYFTDSFVEGQSRSCSTMVRPETWVEKDEYLKFMGRGIRERVAGAGSVHPRSMAHIAAPPWDRMYVDCMQTLSCRPLEYEAPLVVIEPAAEQRALPFIRIPEGARFQPCAKDGQMCTCTGVAKFGPAAENKKQSALAHVEADPGQIKCNIDTFGEDPAHGTAKSCFCYWSV</sequence>
<proteinExistence type="predicted"/>
<feature type="compositionally biased region" description="Low complexity" evidence="2">
    <location>
        <begin position="151"/>
        <end position="166"/>
    </location>
</feature>
<dbReference type="PANTHER" id="PTHR31562">
    <property type="entry name" value="PROTEIN CBG18972"/>
    <property type="match status" value="1"/>
</dbReference>
<accession>A0ABN9RNC9</accession>
<dbReference type="EMBL" id="CAUYUJ010007291">
    <property type="protein sequence ID" value="CAK0820201.1"/>
    <property type="molecule type" value="Genomic_DNA"/>
</dbReference>
<feature type="compositionally biased region" description="Acidic residues" evidence="2">
    <location>
        <begin position="129"/>
        <end position="138"/>
    </location>
</feature>
<feature type="compositionally biased region" description="Polar residues" evidence="2">
    <location>
        <begin position="139"/>
        <end position="150"/>
    </location>
</feature>
<name>A0ABN9RNC9_9DINO</name>
<feature type="compositionally biased region" description="Basic and acidic residues" evidence="2">
    <location>
        <begin position="20"/>
        <end position="29"/>
    </location>
</feature>
<keyword evidence="4" id="KW-1185">Reference proteome</keyword>
<evidence type="ECO:0000313" key="4">
    <source>
        <dbReference type="Proteomes" id="UP001189429"/>
    </source>
</evidence>
<feature type="region of interest" description="Disordered" evidence="2">
    <location>
        <begin position="1"/>
        <end position="48"/>
    </location>
</feature>
<dbReference type="InterPro" id="IPR029044">
    <property type="entry name" value="Nucleotide-diphossugar_trans"/>
</dbReference>
<organism evidence="3 4">
    <name type="scientific">Prorocentrum cordatum</name>
    <dbReference type="NCBI Taxonomy" id="2364126"/>
    <lineage>
        <taxon>Eukaryota</taxon>
        <taxon>Sar</taxon>
        <taxon>Alveolata</taxon>
        <taxon>Dinophyceae</taxon>
        <taxon>Prorocentrales</taxon>
        <taxon>Prorocentraceae</taxon>
        <taxon>Prorocentrum</taxon>
    </lineage>
</organism>
<keyword evidence="1" id="KW-0175">Coiled coil</keyword>
<evidence type="ECO:0000256" key="2">
    <source>
        <dbReference type="SAM" id="MobiDB-lite"/>
    </source>
</evidence>
<dbReference type="PANTHER" id="PTHR31562:SF4">
    <property type="entry name" value="DUF268 DOMAIN-CONTAINING PROTEIN-RELATED"/>
    <property type="match status" value="1"/>
</dbReference>
<evidence type="ECO:0000313" key="3">
    <source>
        <dbReference type="EMBL" id="CAK0820201.1"/>
    </source>
</evidence>
<gene>
    <name evidence="3" type="ORF">PCOR1329_LOCUS21979</name>
</gene>
<dbReference type="Pfam" id="PF03314">
    <property type="entry name" value="DUF273"/>
    <property type="match status" value="1"/>
</dbReference>
<feature type="coiled-coil region" evidence="1">
    <location>
        <begin position="278"/>
        <end position="305"/>
    </location>
</feature>
<evidence type="ECO:0008006" key="5">
    <source>
        <dbReference type="Google" id="ProtNLM"/>
    </source>
</evidence>
<reference evidence="3" key="1">
    <citation type="submission" date="2023-10" db="EMBL/GenBank/DDBJ databases">
        <authorList>
            <person name="Chen Y."/>
            <person name="Shah S."/>
            <person name="Dougan E. K."/>
            <person name="Thang M."/>
            <person name="Chan C."/>
        </authorList>
    </citation>
    <scope>NUCLEOTIDE SEQUENCE [LARGE SCALE GENOMIC DNA]</scope>
</reference>
<comment type="caution">
    <text evidence="3">The sequence shown here is derived from an EMBL/GenBank/DDBJ whole genome shotgun (WGS) entry which is preliminary data.</text>
</comment>